<accession>A0ABR2SPT5</accession>
<sequence length="90" mass="10255">MAASQVLGFFNFLFFFKTMAMRRKSGKMALSVFFHSFLELQLRLGSLVFVNGASMCTVHGLARCGSRKLWEDTDRAKKAKGFEIDRRRPG</sequence>
<proteinExistence type="predicted"/>
<protein>
    <recommendedName>
        <fullName evidence="3">Secreted protein</fullName>
    </recommendedName>
</protein>
<name>A0ABR2SPT5_9ROSI</name>
<keyword evidence="2" id="KW-1185">Reference proteome</keyword>
<dbReference type="EMBL" id="JBBPBN010000012">
    <property type="protein sequence ID" value="KAK9027250.1"/>
    <property type="molecule type" value="Genomic_DNA"/>
</dbReference>
<dbReference type="Proteomes" id="UP001396334">
    <property type="component" value="Unassembled WGS sequence"/>
</dbReference>
<evidence type="ECO:0000313" key="2">
    <source>
        <dbReference type="Proteomes" id="UP001396334"/>
    </source>
</evidence>
<evidence type="ECO:0000313" key="1">
    <source>
        <dbReference type="EMBL" id="KAK9027250.1"/>
    </source>
</evidence>
<evidence type="ECO:0008006" key="3">
    <source>
        <dbReference type="Google" id="ProtNLM"/>
    </source>
</evidence>
<reference evidence="1 2" key="1">
    <citation type="journal article" date="2024" name="G3 (Bethesda)">
        <title>Genome assembly of Hibiscus sabdariffa L. provides insights into metabolisms of medicinal natural products.</title>
        <authorList>
            <person name="Kim T."/>
        </authorList>
    </citation>
    <scope>NUCLEOTIDE SEQUENCE [LARGE SCALE GENOMIC DNA]</scope>
    <source>
        <strain evidence="1">TK-2024</strain>
        <tissue evidence="1">Old leaves</tissue>
    </source>
</reference>
<comment type="caution">
    <text evidence="1">The sequence shown here is derived from an EMBL/GenBank/DDBJ whole genome shotgun (WGS) entry which is preliminary data.</text>
</comment>
<organism evidence="1 2">
    <name type="scientific">Hibiscus sabdariffa</name>
    <name type="common">roselle</name>
    <dbReference type="NCBI Taxonomy" id="183260"/>
    <lineage>
        <taxon>Eukaryota</taxon>
        <taxon>Viridiplantae</taxon>
        <taxon>Streptophyta</taxon>
        <taxon>Embryophyta</taxon>
        <taxon>Tracheophyta</taxon>
        <taxon>Spermatophyta</taxon>
        <taxon>Magnoliopsida</taxon>
        <taxon>eudicotyledons</taxon>
        <taxon>Gunneridae</taxon>
        <taxon>Pentapetalae</taxon>
        <taxon>rosids</taxon>
        <taxon>malvids</taxon>
        <taxon>Malvales</taxon>
        <taxon>Malvaceae</taxon>
        <taxon>Malvoideae</taxon>
        <taxon>Hibiscus</taxon>
    </lineage>
</organism>
<gene>
    <name evidence="1" type="ORF">V6N11_067088</name>
</gene>